<comment type="cofactor">
    <cofactor evidence="1">
        <name>Ca(2+)</name>
        <dbReference type="ChEBI" id="CHEBI:29108"/>
    </cofactor>
</comment>
<keyword evidence="6" id="KW-0325">Glycoprotein</keyword>
<feature type="domain" description="Sulfatase N-terminal" evidence="8">
    <location>
        <begin position="23"/>
        <end position="239"/>
    </location>
</feature>
<dbReference type="InterPro" id="IPR024607">
    <property type="entry name" value="Sulfatase_CS"/>
</dbReference>
<evidence type="ECO:0000256" key="5">
    <source>
        <dbReference type="ARBA" id="ARBA00022837"/>
    </source>
</evidence>
<keyword evidence="7" id="KW-0732">Signal</keyword>
<sequence length="319" mass="35611">MLLISLVLLMASIMVPCLTVAHPHIVVIIADDLGWNDVGFHGSDQIPTPNIDALAYHGVILNRHYTMPTCTPSRTAFLTGKHPIRTGECLVTLFSPLPPTSRSVLVAGMQGFPLKAGEPRGIPLEERLLPERLAQLGYSTHLVGKWHVGAHRVDYTPTRRGFASHFGYWNGYIGYFDHNIQQGEFRGLDLHRDLDPALENRGQYATDVFTREAVDIILSHDKAKPLYLQVAHLAVHSGNDTLHLEVPDVDATERRFSYITNPRRRLFAARRHCHGGKDHYRIGAMHFVGVLFELHRRCLCSATSAAAPRAVWQCAATPL</sequence>
<evidence type="ECO:0000256" key="1">
    <source>
        <dbReference type="ARBA" id="ARBA00001913"/>
    </source>
</evidence>
<dbReference type="Pfam" id="PF00884">
    <property type="entry name" value="Sulfatase"/>
    <property type="match status" value="1"/>
</dbReference>
<evidence type="ECO:0000256" key="6">
    <source>
        <dbReference type="ARBA" id="ARBA00023180"/>
    </source>
</evidence>
<proteinExistence type="inferred from homology"/>
<dbReference type="Gene3D" id="3.40.720.10">
    <property type="entry name" value="Alkaline Phosphatase, subunit A"/>
    <property type="match status" value="1"/>
</dbReference>
<feature type="signal peptide" evidence="7">
    <location>
        <begin position="1"/>
        <end position="21"/>
    </location>
</feature>
<dbReference type="PANTHER" id="PTHR10342:SF273">
    <property type="entry name" value="RE14504P"/>
    <property type="match status" value="1"/>
</dbReference>
<accession>A0A7R9HLS5</accession>
<keyword evidence="3" id="KW-0479">Metal-binding</keyword>
<dbReference type="InterPro" id="IPR047115">
    <property type="entry name" value="ARSB"/>
</dbReference>
<dbReference type="AlphaFoldDB" id="A0A7R9HLS5"/>
<gene>
    <name evidence="9" type="ORF">TMSB3V08_LOCUS4401</name>
</gene>
<evidence type="ECO:0000259" key="8">
    <source>
        <dbReference type="Pfam" id="PF00884"/>
    </source>
</evidence>
<name>A0A7R9HLS5_9NEOP</name>
<organism evidence="9">
    <name type="scientific">Timema monikensis</name>
    <dbReference type="NCBI Taxonomy" id="170555"/>
    <lineage>
        <taxon>Eukaryota</taxon>
        <taxon>Metazoa</taxon>
        <taxon>Ecdysozoa</taxon>
        <taxon>Arthropoda</taxon>
        <taxon>Hexapoda</taxon>
        <taxon>Insecta</taxon>
        <taxon>Pterygota</taxon>
        <taxon>Neoptera</taxon>
        <taxon>Polyneoptera</taxon>
        <taxon>Phasmatodea</taxon>
        <taxon>Timematodea</taxon>
        <taxon>Timematoidea</taxon>
        <taxon>Timematidae</taxon>
        <taxon>Timema</taxon>
    </lineage>
</organism>
<dbReference type="PROSITE" id="PS00149">
    <property type="entry name" value="SULFATASE_2"/>
    <property type="match status" value="1"/>
</dbReference>
<feature type="chain" id="PRO_5030867341" description="Sulfatase N-terminal domain-containing protein" evidence="7">
    <location>
        <begin position="22"/>
        <end position="319"/>
    </location>
</feature>
<keyword evidence="4" id="KW-0378">Hydrolase</keyword>
<dbReference type="GO" id="GO:0008484">
    <property type="term" value="F:sulfuric ester hydrolase activity"/>
    <property type="evidence" value="ECO:0007669"/>
    <property type="project" value="InterPro"/>
</dbReference>
<reference evidence="9" key="1">
    <citation type="submission" date="2020-11" db="EMBL/GenBank/DDBJ databases">
        <authorList>
            <person name="Tran Van P."/>
        </authorList>
    </citation>
    <scope>NUCLEOTIDE SEQUENCE</scope>
</reference>
<dbReference type="GO" id="GO:0046872">
    <property type="term" value="F:metal ion binding"/>
    <property type="evidence" value="ECO:0007669"/>
    <property type="project" value="UniProtKB-KW"/>
</dbReference>
<dbReference type="InterPro" id="IPR017850">
    <property type="entry name" value="Alkaline_phosphatase_core_sf"/>
</dbReference>
<dbReference type="PROSITE" id="PS00523">
    <property type="entry name" value="SULFATASE_1"/>
    <property type="match status" value="1"/>
</dbReference>
<keyword evidence="5" id="KW-0106">Calcium</keyword>
<evidence type="ECO:0000256" key="2">
    <source>
        <dbReference type="ARBA" id="ARBA00008779"/>
    </source>
</evidence>
<evidence type="ECO:0000313" key="9">
    <source>
        <dbReference type="EMBL" id="CAD7427565.1"/>
    </source>
</evidence>
<evidence type="ECO:0000256" key="4">
    <source>
        <dbReference type="ARBA" id="ARBA00022801"/>
    </source>
</evidence>
<dbReference type="SUPFAM" id="SSF53649">
    <property type="entry name" value="Alkaline phosphatase-like"/>
    <property type="match status" value="1"/>
</dbReference>
<comment type="similarity">
    <text evidence="2">Belongs to the sulfatase family.</text>
</comment>
<protein>
    <recommendedName>
        <fullName evidence="8">Sulfatase N-terminal domain-containing protein</fullName>
    </recommendedName>
</protein>
<evidence type="ECO:0000256" key="3">
    <source>
        <dbReference type="ARBA" id="ARBA00022723"/>
    </source>
</evidence>
<dbReference type="InterPro" id="IPR000917">
    <property type="entry name" value="Sulfatase_N"/>
</dbReference>
<evidence type="ECO:0000256" key="7">
    <source>
        <dbReference type="SAM" id="SignalP"/>
    </source>
</evidence>
<dbReference type="PANTHER" id="PTHR10342">
    <property type="entry name" value="ARYLSULFATASE"/>
    <property type="match status" value="1"/>
</dbReference>
<dbReference type="EMBL" id="OB793488">
    <property type="protein sequence ID" value="CAD7427565.1"/>
    <property type="molecule type" value="Genomic_DNA"/>
</dbReference>